<dbReference type="GO" id="GO:0003677">
    <property type="term" value="F:DNA binding"/>
    <property type="evidence" value="ECO:0007669"/>
    <property type="project" value="InterPro"/>
</dbReference>
<dbReference type="PATRIC" id="fig|59561.3.peg.1753"/>
<evidence type="ECO:0000313" key="6">
    <source>
        <dbReference type="EMBL" id="KTF03396.1"/>
    </source>
</evidence>
<dbReference type="Pfam" id="PF01555">
    <property type="entry name" value="N6_N4_Mtase"/>
    <property type="match status" value="1"/>
</dbReference>
<dbReference type="GO" id="GO:0009007">
    <property type="term" value="F:site-specific DNA-methyltransferase (adenine-specific) activity"/>
    <property type="evidence" value="ECO:0007669"/>
    <property type="project" value="UniProtKB-EC"/>
</dbReference>
<evidence type="ECO:0000256" key="1">
    <source>
        <dbReference type="ARBA" id="ARBA00006594"/>
    </source>
</evidence>
<dbReference type="InterPro" id="IPR002941">
    <property type="entry name" value="DNA_methylase_N4/N6"/>
</dbReference>
<evidence type="ECO:0000256" key="3">
    <source>
        <dbReference type="ARBA" id="ARBA00022679"/>
    </source>
</evidence>
<dbReference type="STRING" id="59561.AQZ59_01767"/>
<keyword evidence="3 6" id="KW-0808">Transferase</keyword>
<evidence type="ECO:0000256" key="2">
    <source>
        <dbReference type="ARBA" id="ARBA00022603"/>
    </source>
</evidence>
<organism evidence="6 7">
    <name type="scientific">Trueperella bernardiae</name>
    <dbReference type="NCBI Taxonomy" id="59561"/>
    <lineage>
        <taxon>Bacteria</taxon>
        <taxon>Bacillati</taxon>
        <taxon>Actinomycetota</taxon>
        <taxon>Actinomycetes</taxon>
        <taxon>Actinomycetales</taxon>
        <taxon>Actinomycetaceae</taxon>
        <taxon>Trueperella</taxon>
    </lineage>
</organism>
<keyword evidence="2 6" id="KW-0489">Methyltransferase</keyword>
<dbReference type="InterPro" id="IPR036086">
    <property type="entry name" value="ParB/Sulfiredoxin_sf"/>
</dbReference>
<gene>
    <name evidence="6" type="primary">yhdJ_2</name>
    <name evidence="6" type="ORF">AQZ59_01767</name>
</gene>
<evidence type="ECO:0000256" key="4">
    <source>
        <dbReference type="ARBA" id="ARBA00022691"/>
    </source>
</evidence>
<dbReference type="SUPFAM" id="SSF110849">
    <property type="entry name" value="ParB/Sulfiredoxin"/>
    <property type="match status" value="1"/>
</dbReference>
<sequence>MLIKQLPISELKPADYNPRKDLKPGDADYEKLKRSLTEFGYVEPVIYNHTTGHVVGGHQRLKVLADLGHTGVDCVVVELDETREKALNVALNKISGDWDESKLALLIADLDAADFDAELTGFDDDEIQAMIGSLDDDEVTDDGFDLTAALEAASFVQRGDIWTIGRHRLVCGDATNADDVAVLMDGKSANLVLTDPPYNVAFESSDGLTIKNDAMKADSFYEFPLTAFTNMAGVLDKGGSAYVFHADAEGLNFRKAFIDAGFKLSGCCIWVKDSLVLGRSPYQWQHEPVLYGWKQGAKHKWFADRKQTTIWNFAKPRKNSDHPTSKPLDLLAYPIRNSTQANAIILDTFAGSGSTLMAAEQTDRIAYLMELDEKYASVILRRYAEATGDAAGITCQRGNTQYTYLDLVKQVDRDRE</sequence>
<reference evidence="6 7" key="1">
    <citation type="submission" date="2015-11" db="EMBL/GenBank/DDBJ databases">
        <title>Draft Genome Sequence of the Type Strain Trueperella bernardiae LCDC 89-0504T, Isolated from Blood Culture.</title>
        <authorList>
            <person name="Bernier A.-M."/>
            <person name="Bernard K."/>
        </authorList>
    </citation>
    <scope>NUCLEOTIDE SEQUENCE [LARGE SCALE GENOMIC DNA]</scope>
    <source>
        <strain evidence="6 7">LCDC 89-0504</strain>
    </source>
</reference>
<dbReference type="PROSITE" id="PS00092">
    <property type="entry name" value="N6_MTASE"/>
    <property type="match status" value="1"/>
</dbReference>
<comment type="similarity">
    <text evidence="1">Belongs to the N(4)/N(6)-methyltransferase family.</text>
</comment>
<dbReference type="PRINTS" id="PR00506">
    <property type="entry name" value="D21N6MTFRASE"/>
</dbReference>
<dbReference type="CDD" id="cd16401">
    <property type="entry name" value="ParB_N_like_MT"/>
    <property type="match status" value="1"/>
</dbReference>
<dbReference type="SUPFAM" id="SSF53335">
    <property type="entry name" value="S-adenosyl-L-methionine-dependent methyltransferases"/>
    <property type="match status" value="1"/>
</dbReference>
<accession>A0A0W1KH48</accession>
<dbReference type="InterPro" id="IPR002295">
    <property type="entry name" value="N4/N6-MTase_EcoPI_Mod-like"/>
</dbReference>
<feature type="domain" description="ParB-like N-terminal" evidence="5">
    <location>
        <begin position="4"/>
        <end position="93"/>
    </location>
</feature>
<dbReference type="InterPro" id="IPR002052">
    <property type="entry name" value="DNA_methylase_N6_adenine_CS"/>
</dbReference>
<protein>
    <submittedName>
        <fullName evidence="6">DNA adenine methyltransferase YhdJ</fullName>
        <ecNumber evidence="6">2.1.1.72</ecNumber>
    </submittedName>
</protein>
<dbReference type="Gene3D" id="3.90.1530.10">
    <property type="entry name" value="Conserved hypothetical protein from pyrococcus furiosus pfu- 392566-001, ParB domain"/>
    <property type="match status" value="1"/>
</dbReference>
<keyword evidence="4" id="KW-0949">S-adenosyl-L-methionine</keyword>
<dbReference type="Proteomes" id="UP000054404">
    <property type="component" value="Unassembled WGS sequence"/>
</dbReference>
<dbReference type="EMBL" id="LNIZ01000012">
    <property type="protein sequence ID" value="KTF03396.1"/>
    <property type="molecule type" value="Genomic_DNA"/>
</dbReference>
<dbReference type="AlphaFoldDB" id="A0A0W1KH48"/>
<evidence type="ECO:0000259" key="5">
    <source>
        <dbReference type="SMART" id="SM00470"/>
    </source>
</evidence>
<dbReference type="REBASE" id="146862">
    <property type="entry name" value="M.Tbe504ORF1767P"/>
</dbReference>
<dbReference type="Gene3D" id="3.40.50.150">
    <property type="entry name" value="Vaccinia Virus protein VP39"/>
    <property type="match status" value="1"/>
</dbReference>
<dbReference type="GO" id="GO:0032259">
    <property type="term" value="P:methylation"/>
    <property type="evidence" value="ECO:0007669"/>
    <property type="project" value="UniProtKB-KW"/>
</dbReference>
<evidence type="ECO:0000313" key="7">
    <source>
        <dbReference type="Proteomes" id="UP000054404"/>
    </source>
</evidence>
<proteinExistence type="inferred from homology"/>
<dbReference type="GO" id="GO:0008170">
    <property type="term" value="F:N-methyltransferase activity"/>
    <property type="evidence" value="ECO:0007669"/>
    <property type="project" value="InterPro"/>
</dbReference>
<dbReference type="Pfam" id="PF02195">
    <property type="entry name" value="ParB_N"/>
    <property type="match status" value="1"/>
</dbReference>
<dbReference type="OrthoDB" id="9773060at2"/>
<dbReference type="InterPro" id="IPR015840">
    <property type="entry name" value="DNA_MeTrfase_ParB"/>
</dbReference>
<dbReference type="InterPro" id="IPR003115">
    <property type="entry name" value="ParB_N"/>
</dbReference>
<comment type="caution">
    <text evidence="6">The sequence shown here is derived from an EMBL/GenBank/DDBJ whole genome shotgun (WGS) entry which is preliminary data.</text>
</comment>
<dbReference type="EC" id="2.1.1.72" evidence="6"/>
<dbReference type="SMART" id="SM00470">
    <property type="entry name" value="ParB"/>
    <property type="match status" value="1"/>
</dbReference>
<dbReference type="PIRSF" id="PIRSF036758">
    <property type="entry name" value="Aden_M_ParB"/>
    <property type="match status" value="1"/>
</dbReference>
<name>A0A0W1KH48_9ACTO</name>
<dbReference type="RefSeq" id="WP_062614262.1">
    <property type="nucleotide sequence ID" value="NZ_LNIZ01000012.1"/>
</dbReference>
<keyword evidence="7" id="KW-1185">Reference proteome</keyword>
<dbReference type="InterPro" id="IPR029063">
    <property type="entry name" value="SAM-dependent_MTases_sf"/>
</dbReference>